<dbReference type="AlphaFoldDB" id="A0A8I0AAB8"/>
<dbReference type="RefSeq" id="WP_022210991.1">
    <property type="nucleotide sequence ID" value="NZ_JACOOQ010000024.1"/>
</dbReference>
<evidence type="ECO:0000313" key="2">
    <source>
        <dbReference type="Proteomes" id="UP000662088"/>
    </source>
</evidence>
<dbReference type="NCBIfam" id="TIGR02841">
    <property type="entry name" value="spore_YyaC"/>
    <property type="match status" value="1"/>
</dbReference>
<reference evidence="1" key="1">
    <citation type="submission" date="2020-08" db="EMBL/GenBank/DDBJ databases">
        <title>Genome public.</title>
        <authorList>
            <person name="Liu C."/>
            <person name="Sun Q."/>
        </authorList>
    </citation>
    <scope>NUCLEOTIDE SEQUENCE</scope>
    <source>
        <strain evidence="1">NSJ-42</strain>
    </source>
</reference>
<dbReference type="GO" id="GO:0008233">
    <property type="term" value="F:peptidase activity"/>
    <property type="evidence" value="ECO:0007669"/>
    <property type="project" value="UniProtKB-KW"/>
</dbReference>
<protein>
    <submittedName>
        <fullName evidence="1">Spore protease YyaC</fullName>
    </submittedName>
</protein>
<gene>
    <name evidence="1" type="primary">yyaC</name>
    <name evidence="1" type="ORF">H8R92_11990</name>
</gene>
<name>A0A8I0AAB8_9CLOT</name>
<dbReference type="InterPro" id="IPR023430">
    <property type="entry name" value="Pept_HybD-like_dom_sf"/>
</dbReference>
<dbReference type="EMBL" id="JACOOQ010000024">
    <property type="protein sequence ID" value="MBC5641117.1"/>
    <property type="molecule type" value="Genomic_DNA"/>
</dbReference>
<evidence type="ECO:0000313" key="1">
    <source>
        <dbReference type="EMBL" id="MBC5641117.1"/>
    </source>
</evidence>
<dbReference type="Proteomes" id="UP000662088">
    <property type="component" value="Unassembled WGS sequence"/>
</dbReference>
<comment type="caution">
    <text evidence="1">The sequence shown here is derived from an EMBL/GenBank/DDBJ whole genome shotgun (WGS) entry which is preliminary data.</text>
</comment>
<keyword evidence="1" id="KW-0645">Protease</keyword>
<sequence length="186" mass="20255">MKDMCCIDGFSPTSSSEIKAYFIKNLKPIIDDNRDIIFLCIGTDRSTGDSLGPLIGYKLKPIIPKNIYVYGSLESPIHATNILTILDKIKINFNNPYIVAIDAALGSVHNIGKIIIENKPLSPGAAFNKSLPPIGNMSIKGIVNISGCMDFTLLQNTRLYTVMTLADSISNGISLFCKLIKKSVSN</sequence>
<accession>A0A8I0AAB8</accession>
<proteinExistence type="predicted"/>
<keyword evidence="1" id="KW-0378">Hydrolase</keyword>
<keyword evidence="2" id="KW-1185">Reference proteome</keyword>
<dbReference type="GO" id="GO:0006508">
    <property type="term" value="P:proteolysis"/>
    <property type="evidence" value="ECO:0007669"/>
    <property type="project" value="UniProtKB-KW"/>
</dbReference>
<organism evidence="1 2">
    <name type="scientific">Clostridium lentum</name>
    <dbReference type="NCBI Taxonomy" id="2763037"/>
    <lineage>
        <taxon>Bacteria</taxon>
        <taxon>Bacillati</taxon>
        <taxon>Bacillota</taxon>
        <taxon>Clostridia</taxon>
        <taxon>Eubacteriales</taxon>
        <taxon>Clostridiaceae</taxon>
        <taxon>Clostridium</taxon>
    </lineage>
</organism>
<dbReference type="InterPro" id="IPR009665">
    <property type="entry name" value="YyaC"/>
</dbReference>
<dbReference type="SUPFAM" id="SSF53163">
    <property type="entry name" value="HybD-like"/>
    <property type="match status" value="1"/>
</dbReference>
<dbReference type="Pfam" id="PF06866">
    <property type="entry name" value="DUF1256"/>
    <property type="match status" value="1"/>
</dbReference>